<reference evidence="1 2" key="1">
    <citation type="journal article" date="2018" name="Genet. Mol. Biol.">
        <title>The genome sequence of Dyella jiangningensis FCAV SCS01 from a lignocellulose-decomposing microbial consortium metagenome reveals potential for biotechnological applications.</title>
        <authorList>
            <person name="Desiderato J.G."/>
            <person name="Alvarenga D.O."/>
            <person name="Constancio M.T.L."/>
            <person name="Alves L.M.C."/>
            <person name="Varani A.M."/>
        </authorList>
    </citation>
    <scope>NUCLEOTIDE SEQUENCE [LARGE SCALE GENOMIC DNA]</scope>
    <source>
        <strain evidence="1 2">FCAV SCS01</strain>
    </source>
</reference>
<dbReference type="PANTHER" id="PTHR40470:SF1">
    <property type="entry name" value="PHYTANOYL-COA DIOXYGENASE FAMILY PROTEIN (AFU_ORTHOLOGUE AFUA_2G15850)"/>
    <property type="match status" value="1"/>
</dbReference>
<dbReference type="EMBL" id="NFZS01000001">
    <property type="protein sequence ID" value="RAO77066.1"/>
    <property type="molecule type" value="Genomic_DNA"/>
</dbReference>
<evidence type="ECO:0008006" key="3">
    <source>
        <dbReference type="Google" id="ProtNLM"/>
    </source>
</evidence>
<gene>
    <name evidence="1" type="ORF">CA260_03975</name>
</gene>
<dbReference type="GO" id="GO:0016706">
    <property type="term" value="F:2-oxoglutarate-dependent dioxygenase activity"/>
    <property type="evidence" value="ECO:0007669"/>
    <property type="project" value="UniProtKB-ARBA"/>
</dbReference>
<protein>
    <recommendedName>
        <fullName evidence="3">Phytanoyl-CoA dioxygenase</fullName>
    </recommendedName>
</protein>
<proteinExistence type="predicted"/>
<comment type="caution">
    <text evidence="1">The sequence shown here is derived from an EMBL/GenBank/DDBJ whole genome shotgun (WGS) entry which is preliminary data.</text>
</comment>
<evidence type="ECO:0000313" key="1">
    <source>
        <dbReference type="EMBL" id="RAO77066.1"/>
    </source>
</evidence>
<dbReference type="AlphaFoldDB" id="A0A328P9F6"/>
<dbReference type="PANTHER" id="PTHR40470">
    <property type="entry name" value="PHYTANOYL-COA DIOXYGENASE FAMILY PROTEIN (AFU_ORTHOLOGUE AFUA_2G15850)"/>
    <property type="match status" value="1"/>
</dbReference>
<sequence>MTCGCNCARRPDTCDLAMTSPSSIAVALNEAERRHFREQGYLVRRILDDAAVARYVDAVDASRRERGDTQRMSNLQFLQPGKAIPGIQDVICNEAILGVCRDLLGERIIVDGASLFYGEAGVDYRQGWHRDVLQVPDDQVDPNWFSEDYHYNYVQMNLSLTVDGCLWIVPGSHRRQLNAEERALFGNTEKMAPVDGAELSEGRQLVLQPGEAVFYNNYAVHRGYGAVLKDRRITIHLGFHSAEHAPTLHFGVLDHTEYTLDYLASLEPCVREALRAHLVERARYPEVNVFHAYHQQFLKKEFKTT</sequence>
<keyword evidence="2" id="KW-1185">Reference proteome</keyword>
<evidence type="ECO:0000313" key="2">
    <source>
        <dbReference type="Proteomes" id="UP000248926"/>
    </source>
</evidence>
<name>A0A328P9F6_9GAMM</name>
<dbReference type="Gene3D" id="2.60.120.620">
    <property type="entry name" value="q2cbj1_9rhob like domain"/>
    <property type="match status" value="1"/>
</dbReference>
<dbReference type="Pfam" id="PF05721">
    <property type="entry name" value="PhyH"/>
    <property type="match status" value="1"/>
</dbReference>
<dbReference type="InterPro" id="IPR008775">
    <property type="entry name" value="Phytyl_CoA_dOase-like"/>
</dbReference>
<accession>A0A328P9F6</accession>
<dbReference type="OrthoDB" id="9791262at2"/>
<dbReference type="SUPFAM" id="SSF51197">
    <property type="entry name" value="Clavaminate synthase-like"/>
    <property type="match status" value="1"/>
</dbReference>
<organism evidence="1 2">
    <name type="scientific">Dyella jiangningensis</name>
    <dbReference type="NCBI Taxonomy" id="1379159"/>
    <lineage>
        <taxon>Bacteria</taxon>
        <taxon>Pseudomonadati</taxon>
        <taxon>Pseudomonadota</taxon>
        <taxon>Gammaproteobacteria</taxon>
        <taxon>Lysobacterales</taxon>
        <taxon>Rhodanobacteraceae</taxon>
        <taxon>Dyella</taxon>
    </lineage>
</organism>
<dbReference type="Proteomes" id="UP000248926">
    <property type="component" value="Unassembled WGS sequence"/>
</dbReference>